<evidence type="ECO:0000256" key="1">
    <source>
        <dbReference type="SAM" id="SignalP"/>
    </source>
</evidence>
<protein>
    <submittedName>
        <fullName evidence="3">Carbonic anhydrase</fullName>
    </submittedName>
</protein>
<comment type="caution">
    <text evidence="3">The sequence shown here is derived from an EMBL/GenBank/DDBJ whole genome shotgun (WGS) entry which is preliminary data.</text>
</comment>
<dbReference type="InterPro" id="IPR041891">
    <property type="entry name" value="Alpha_CA_prokaryot-like"/>
</dbReference>
<reference evidence="3 4" key="1">
    <citation type="journal article" date="2018" name="BMC Genomics">
        <title>Comparative genome analyses reveal sequence features reflecting distinct modes of host-adaptation between dicot and monocot powdery mildew.</title>
        <authorList>
            <person name="Wu Y."/>
            <person name="Ma X."/>
            <person name="Pan Z."/>
            <person name="Kale S.D."/>
            <person name="Song Y."/>
            <person name="King H."/>
            <person name="Zhang Q."/>
            <person name="Presley C."/>
            <person name="Deng X."/>
            <person name="Wei C.I."/>
            <person name="Xiao S."/>
        </authorList>
    </citation>
    <scope>NUCLEOTIDE SEQUENCE [LARGE SCALE GENOMIC DNA]</scope>
    <source>
        <strain evidence="3">UCSC1</strain>
    </source>
</reference>
<dbReference type="EMBL" id="MCBR01005650">
    <property type="protein sequence ID" value="RKF78347.1"/>
    <property type="molecule type" value="Genomic_DNA"/>
</dbReference>
<feature type="chain" id="PRO_5019208649" evidence="1">
    <location>
        <begin position="19"/>
        <end position="270"/>
    </location>
</feature>
<dbReference type="AlphaFoldDB" id="A0A420IUY8"/>
<dbReference type="PANTHER" id="PTHR18952">
    <property type="entry name" value="CARBONIC ANHYDRASE"/>
    <property type="match status" value="1"/>
</dbReference>
<dbReference type="CDD" id="cd03124">
    <property type="entry name" value="alpha_CA_prokaryotic_like"/>
    <property type="match status" value="1"/>
</dbReference>
<sequence>MVFFILYLLSLALQSVFACPEHVLFADGKSFNKRLANQQDWSYDKSYDWGKVNPNYFLCQIGTTQSPIRLSLNPGLSRRHPPTFSDSYASVTGSLYNWGYGAAFTLDETNITARPSLTYDNTKLYLKGWHIHSPADHSVSDYHARCELHLVHSYANGDEAGVIAILIDPGLSQSEFFSQFTSPGMIPSYNSSEQIPSVLNIALAISEVNGFHEFWTYSGSLTSPPCTEGIRFWVGRNTLFVSTPQLQELLRVSTFSARPEQSVWAHEINS</sequence>
<accession>A0A420IUY8</accession>
<dbReference type="OrthoDB" id="429145at2759"/>
<dbReference type="Pfam" id="PF00194">
    <property type="entry name" value="Carb_anhydrase"/>
    <property type="match status" value="1"/>
</dbReference>
<evidence type="ECO:0000259" key="2">
    <source>
        <dbReference type="PROSITE" id="PS51144"/>
    </source>
</evidence>
<feature type="signal peptide" evidence="1">
    <location>
        <begin position="1"/>
        <end position="18"/>
    </location>
</feature>
<dbReference type="InterPro" id="IPR036398">
    <property type="entry name" value="CA_dom_sf"/>
</dbReference>
<proteinExistence type="predicted"/>
<dbReference type="InterPro" id="IPR001148">
    <property type="entry name" value="CA_dom"/>
</dbReference>
<name>A0A420IUY8_9PEZI</name>
<dbReference type="GO" id="GO:0004089">
    <property type="term" value="F:carbonate dehydratase activity"/>
    <property type="evidence" value="ECO:0007669"/>
    <property type="project" value="InterPro"/>
</dbReference>
<dbReference type="Gene3D" id="3.10.200.10">
    <property type="entry name" value="Alpha carbonic anhydrase"/>
    <property type="match status" value="1"/>
</dbReference>
<keyword evidence="1" id="KW-0732">Signal</keyword>
<dbReference type="SMART" id="SM01057">
    <property type="entry name" value="Carb_anhydrase"/>
    <property type="match status" value="1"/>
</dbReference>
<dbReference type="InterPro" id="IPR023561">
    <property type="entry name" value="Carbonic_anhydrase_a-class"/>
</dbReference>
<gene>
    <name evidence="3" type="ORF">GcC1_056020</name>
</gene>
<feature type="domain" description="Alpha-carbonic anhydrase" evidence="2">
    <location>
        <begin position="39"/>
        <end position="270"/>
    </location>
</feature>
<dbReference type="SUPFAM" id="SSF51069">
    <property type="entry name" value="Carbonic anhydrase"/>
    <property type="match status" value="1"/>
</dbReference>
<dbReference type="GO" id="GO:0008270">
    <property type="term" value="F:zinc ion binding"/>
    <property type="evidence" value="ECO:0007669"/>
    <property type="project" value="InterPro"/>
</dbReference>
<evidence type="ECO:0000313" key="3">
    <source>
        <dbReference type="EMBL" id="RKF78347.1"/>
    </source>
</evidence>
<dbReference type="Proteomes" id="UP000285405">
    <property type="component" value="Unassembled WGS sequence"/>
</dbReference>
<evidence type="ECO:0000313" key="4">
    <source>
        <dbReference type="Proteomes" id="UP000285405"/>
    </source>
</evidence>
<dbReference type="PROSITE" id="PS51144">
    <property type="entry name" value="ALPHA_CA_2"/>
    <property type="match status" value="1"/>
</dbReference>
<organism evidence="3 4">
    <name type="scientific">Golovinomyces cichoracearum</name>
    <dbReference type="NCBI Taxonomy" id="62708"/>
    <lineage>
        <taxon>Eukaryota</taxon>
        <taxon>Fungi</taxon>
        <taxon>Dikarya</taxon>
        <taxon>Ascomycota</taxon>
        <taxon>Pezizomycotina</taxon>
        <taxon>Leotiomycetes</taxon>
        <taxon>Erysiphales</taxon>
        <taxon>Erysiphaceae</taxon>
        <taxon>Golovinomyces</taxon>
    </lineage>
</organism>
<dbReference type="PANTHER" id="PTHR18952:SF274">
    <property type="entry name" value="ALPHA-CARBONIC ANHYDRASE DOMAIN-CONTAINING PROTEIN"/>
    <property type="match status" value="1"/>
</dbReference>